<feature type="chain" id="PRO_5010366540" description="Carboxypeptidase-like regulatory domain-containing protein" evidence="1">
    <location>
        <begin position="26"/>
        <end position="844"/>
    </location>
</feature>
<dbReference type="Pfam" id="PF13715">
    <property type="entry name" value="CarbopepD_reg_2"/>
    <property type="match status" value="1"/>
</dbReference>
<accession>A0A1S2VKW4</accession>
<feature type="signal peptide" evidence="1">
    <location>
        <begin position="1"/>
        <end position="25"/>
    </location>
</feature>
<evidence type="ECO:0000313" key="2">
    <source>
        <dbReference type="EMBL" id="OIN59402.1"/>
    </source>
</evidence>
<gene>
    <name evidence="2" type="ORF">BLX24_10535</name>
</gene>
<comment type="caution">
    <text evidence="2">The sequence shown here is derived from an EMBL/GenBank/DDBJ whole genome shotgun (WGS) entry which is preliminary data.</text>
</comment>
<dbReference type="OrthoDB" id="983143at2"/>
<dbReference type="Pfam" id="PF18939">
    <property type="entry name" value="DUF5686"/>
    <property type="match status" value="1"/>
</dbReference>
<evidence type="ECO:0000256" key="1">
    <source>
        <dbReference type="SAM" id="SignalP"/>
    </source>
</evidence>
<dbReference type="SUPFAM" id="SSF49464">
    <property type="entry name" value="Carboxypeptidase regulatory domain-like"/>
    <property type="match status" value="1"/>
</dbReference>
<dbReference type="InterPro" id="IPR008969">
    <property type="entry name" value="CarboxyPept-like_regulatory"/>
</dbReference>
<dbReference type="AlphaFoldDB" id="A0A1S2VKW4"/>
<dbReference type="EMBL" id="MORL01000004">
    <property type="protein sequence ID" value="OIN59402.1"/>
    <property type="molecule type" value="Genomic_DNA"/>
</dbReference>
<proteinExistence type="predicted"/>
<dbReference type="Gene3D" id="2.60.40.1120">
    <property type="entry name" value="Carboxypeptidase-like, regulatory domain"/>
    <property type="match status" value="1"/>
</dbReference>
<sequence length="844" mass="95045">MGNGIRLMTGLWLVLAGLLPQAAAAQTTFTISGRITDASTNEGVPFTAVSIKGTTSGTTSDVDGKYTLKVKQLGDSLLVASLGYQTRAVALKKVADQQLDITLQPAATKLQEVKVYGKGGDPAYRVLRQAVARTDQFNPDKLSAYQYDSYTKIEAYVNEFSKPRKPNRKPGPVGRLLGKLPSVTDENGNPAVPVFISENVSELYQRNQPDYTKERILKSQVRAVGITDGSLVSQFTGASFQQYNFYRNFVRVLQKDIPSPIGQSWQTIYTFHMMDTTMVGNATVYEIDFEPKRETDLAFTGTVWIDTLSLGLVQIETKVGKRANINFVDELRIDQEWESTDAGALLPVRTQVVIDTDEVTARSPGALVHFFASAKNIVVNQPKEPSFYTPSIELADNYKETSAEFWQNARPETMSAEQYRAMQVVDSVRNVPFIKFTGEVLKLGFNGYQPLGRSNLDFGPLLYTYAFNSVEGSRFRVGLRTNTGFSRRWVFTGYVAYGTLDDRFKYGIGGEFVVKRKPWTVIGLSHKYDLERLGISAENAGPSSFFLAYSRFGTIRRPYLQEQTFSYIRKEMGRGFTQMIGLRQQSFDPQFAFAFKSLSNDPADPAIQRTYNTTELVWETRFAPDEIILQNDNERLSFGATRKPIITFRYNFGLFCNSPQPYHKFTLDIRHSLRLGVLGRTTYSIGAGIIPSTLPYPLLFIPLGNESWFRVDNAFNLMNYFEFVSDKYVSAMIEHNFEGLLFNRIPAIRRLKWRTLATAKVYYGGLSQANATLSPTVDEKGNLVQGFRTFSRMPYVEVGYGIDNIFKLFRVDAIHRLTYRTSSLDPTIKAVTPFAIKVSAWLSL</sequence>
<dbReference type="Proteomes" id="UP000181790">
    <property type="component" value="Unassembled WGS sequence"/>
</dbReference>
<keyword evidence="3" id="KW-1185">Reference proteome</keyword>
<evidence type="ECO:0008006" key="4">
    <source>
        <dbReference type="Google" id="ProtNLM"/>
    </source>
</evidence>
<name>A0A1S2VKW4_9BACT</name>
<evidence type="ECO:0000313" key="3">
    <source>
        <dbReference type="Proteomes" id="UP000181790"/>
    </source>
</evidence>
<reference evidence="2 3" key="1">
    <citation type="submission" date="2016-10" db="EMBL/GenBank/DDBJ databases">
        <title>Arsenicibacter rosenii gen. nov., sp. nov., an efficient arsenic-methylating bacterium isolated from an arsenic-contaminated paddy soil.</title>
        <authorList>
            <person name="Huang K."/>
        </authorList>
    </citation>
    <scope>NUCLEOTIDE SEQUENCE [LARGE SCALE GENOMIC DNA]</scope>
    <source>
        <strain evidence="2 3">SM-1</strain>
    </source>
</reference>
<protein>
    <recommendedName>
        <fullName evidence="4">Carboxypeptidase-like regulatory domain-containing protein</fullName>
    </recommendedName>
</protein>
<dbReference type="InterPro" id="IPR043741">
    <property type="entry name" value="DUF5686"/>
</dbReference>
<organism evidence="2 3">
    <name type="scientific">Arsenicibacter rosenii</name>
    <dbReference type="NCBI Taxonomy" id="1750698"/>
    <lineage>
        <taxon>Bacteria</taxon>
        <taxon>Pseudomonadati</taxon>
        <taxon>Bacteroidota</taxon>
        <taxon>Cytophagia</taxon>
        <taxon>Cytophagales</taxon>
        <taxon>Spirosomataceae</taxon>
        <taxon>Arsenicibacter</taxon>
    </lineage>
</organism>
<keyword evidence="1" id="KW-0732">Signal</keyword>